<reference evidence="1" key="1">
    <citation type="submission" date="2022-09" db="EMBL/GenBank/DDBJ databases">
        <title>Intensive care unit water sources are persistently colonized with multi-drug resistant bacteria and are the site of extensive horizontal gene transfer of antibiotic resistance genes.</title>
        <authorList>
            <person name="Diorio-Toth L."/>
        </authorList>
    </citation>
    <scope>NUCLEOTIDE SEQUENCE</scope>
    <source>
        <strain evidence="1">GD03947</strain>
    </source>
</reference>
<evidence type="ECO:0000313" key="1">
    <source>
        <dbReference type="EMBL" id="MDH1236532.1"/>
    </source>
</evidence>
<accession>A0AA42TER7</accession>
<name>A0AA42TER7_STUST</name>
<dbReference type="RefSeq" id="WP_279641444.1">
    <property type="nucleotide sequence ID" value="NZ_JAOCAE010000006.1"/>
</dbReference>
<gene>
    <name evidence="1" type="ORF">N5C32_10825</name>
</gene>
<organism evidence="1 2">
    <name type="scientific">Stutzerimonas stutzeri</name>
    <name type="common">Pseudomonas stutzeri</name>
    <dbReference type="NCBI Taxonomy" id="316"/>
    <lineage>
        <taxon>Bacteria</taxon>
        <taxon>Pseudomonadati</taxon>
        <taxon>Pseudomonadota</taxon>
        <taxon>Gammaproteobacteria</taxon>
        <taxon>Pseudomonadales</taxon>
        <taxon>Pseudomonadaceae</taxon>
        <taxon>Stutzerimonas</taxon>
    </lineage>
</organism>
<dbReference type="EMBL" id="JAOCAE010000006">
    <property type="protein sequence ID" value="MDH1236532.1"/>
    <property type="molecule type" value="Genomic_DNA"/>
</dbReference>
<protein>
    <submittedName>
        <fullName evidence="1">Uncharacterized protein</fullName>
    </submittedName>
</protein>
<dbReference type="AlphaFoldDB" id="A0AA42TER7"/>
<comment type="caution">
    <text evidence="1">The sequence shown here is derived from an EMBL/GenBank/DDBJ whole genome shotgun (WGS) entry which is preliminary data.</text>
</comment>
<proteinExistence type="predicted"/>
<dbReference type="Proteomes" id="UP001158500">
    <property type="component" value="Unassembled WGS sequence"/>
</dbReference>
<evidence type="ECO:0000313" key="2">
    <source>
        <dbReference type="Proteomes" id="UP001158500"/>
    </source>
</evidence>
<sequence>MKLSEIFQALTYGELRQLNIGGAEGQGITKENQNEILTHVNLGLTELHKRFLLREGRVTLQLLPGVRTYTVSKKHAQSNRESWGVEKYILDSMAQPFEDDLLKIERVYDAKGQELGLNAGEGYGHPLNVRTISMNTLVLPELLKGDTVDVVYRANHPQLIREDNSFDPTEIEVDLPYSHLEALLFYVASRVMNPIGAGGGFHEGNNYAAKFEAACALLDNQGLRLDVGEGNTRLQRNGWV</sequence>